<dbReference type="InterPro" id="IPR001296">
    <property type="entry name" value="Glyco_trans_1"/>
</dbReference>
<protein>
    <submittedName>
        <fullName evidence="2">Glycosyl transferase family 1</fullName>
    </submittedName>
</protein>
<evidence type="ECO:0000313" key="3">
    <source>
        <dbReference type="Proteomes" id="UP000235036"/>
    </source>
</evidence>
<dbReference type="Pfam" id="PF00534">
    <property type="entry name" value="Glycos_transf_1"/>
    <property type="match status" value="1"/>
</dbReference>
<sequence length="423" mass="48613">MTTSYKLTEPQLQHKALNSRRLMLFDMSCGGHHGAFIQHLIRYWGEHDLPGYMDIVVMPQFIKQHQDVVDLAASYRSDRLRFVPITTEEKAELGPWSTFARRKMRALREWSLMSRYAKNLGTTECLLMYFDTFQLSVVLRRKLPCAFSGIYFRPRFHYGDFQAITLSQKDRIRHLQERVHISLALGHPQLKTLFSLDQFSVKHLNKSSSNTQVVYLPDPVQTYPDSKFQANSLKANLGIEPGRLVFLMFGIIDERKGIHQILDAIAMLPPHLCQKLCLLLVGCISSADKPKVKAQIIKLSQLQSVQVITRDRFVMEREIQSYFHISDVVLTIHQRHVGTSNTLIRAAAAQKPVLCSDYGLMGEWTRHYKLGLSVNSAVVSEIAQGLTRFLQESPEKFFDSISARKFARQHSAEKYAETIFSYM</sequence>
<accession>A0A2N6JYZ3</accession>
<dbReference type="SUPFAM" id="SSF53756">
    <property type="entry name" value="UDP-Glycosyltransferase/glycogen phosphorylase"/>
    <property type="match status" value="1"/>
</dbReference>
<keyword evidence="2" id="KW-0808">Transferase</keyword>
<name>A0A2N6JYZ3_FISMU</name>
<keyword evidence="3" id="KW-1185">Reference proteome</keyword>
<dbReference type="RefSeq" id="WP_016869258.1">
    <property type="nucleotide sequence ID" value="NZ_CAWNVR010000590.1"/>
</dbReference>
<evidence type="ECO:0000313" key="2">
    <source>
        <dbReference type="EMBL" id="PLZ86345.1"/>
    </source>
</evidence>
<comment type="caution">
    <text evidence="2">The sequence shown here is derived from an EMBL/GenBank/DDBJ whole genome shotgun (WGS) entry which is preliminary data.</text>
</comment>
<dbReference type="Proteomes" id="UP000235036">
    <property type="component" value="Unassembled WGS sequence"/>
</dbReference>
<feature type="domain" description="Glycosyl transferase family 1" evidence="1">
    <location>
        <begin position="233"/>
        <end position="393"/>
    </location>
</feature>
<proteinExistence type="predicted"/>
<dbReference type="EMBL" id="NRQW01000469">
    <property type="protein sequence ID" value="PLZ86345.1"/>
    <property type="molecule type" value="Genomic_DNA"/>
</dbReference>
<evidence type="ECO:0000259" key="1">
    <source>
        <dbReference type="Pfam" id="PF00534"/>
    </source>
</evidence>
<dbReference type="AlphaFoldDB" id="A0A2N6JYZ3"/>
<organism evidence="2 3">
    <name type="scientific">Fischerella muscicola CCMEE 5323</name>
    <dbReference type="NCBI Taxonomy" id="2019572"/>
    <lineage>
        <taxon>Bacteria</taxon>
        <taxon>Bacillati</taxon>
        <taxon>Cyanobacteriota</taxon>
        <taxon>Cyanophyceae</taxon>
        <taxon>Nostocales</taxon>
        <taxon>Hapalosiphonaceae</taxon>
        <taxon>Fischerella</taxon>
    </lineage>
</organism>
<reference evidence="2 3" key="1">
    <citation type="submission" date="2017-08" db="EMBL/GenBank/DDBJ databases">
        <title>Genomes of Fischerella (Mastigocladus) sp. strains.</title>
        <authorList>
            <person name="Miller S.R."/>
        </authorList>
    </citation>
    <scope>NUCLEOTIDE SEQUENCE [LARGE SCALE GENOMIC DNA]</scope>
    <source>
        <strain evidence="2 3">CCMEE 5323</strain>
    </source>
</reference>
<gene>
    <name evidence="2" type="ORF">CEN44_20135</name>
</gene>
<dbReference type="Gene3D" id="3.40.50.2000">
    <property type="entry name" value="Glycogen Phosphorylase B"/>
    <property type="match status" value="1"/>
</dbReference>
<dbReference type="PANTHER" id="PTHR12526">
    <property type="entry name" value="GLYCOSYLTRANSFERASE"/>
    <property type="match status" value="1"/>
</dbReference>
<dbReference type="GO" id="GO:0016757">
    <property type="term" value="F:glycosyltransferase activity"/>
    <property type="evidence" value="ECO:0007669"/>
    <property type="project" value="InterPro"/>
</dbReference>